<reference evidence="2 3" key="1">
    <citation type="submission" date="2020-11" db="EMBL/GenBank/DDBJ databases">
        <authorList>
            <person name="Wallbank WR R."/>
            <person name="Pardo Diaz C."/>
            <person name="Kozak K."/>
            <person name="Martin S."/>
            <person name="Jiggins C."/>
            <person name="Moest M."/>
            <person name="Warren A I."/>
            <person name="Generalovic N T."/>
            <person name="Byers J.R.P. K."/>
            <person name="Montejo-Kovacevich G."/>
            <person name="Yen C E."/>
        </authorList>
    </citation>
    <scope>NUCLEOTIDE SEQUENCE [LARGE SCALE GENOMIC DNA]</scope>
</reference>
<dbReference type="GO" id="GO:0003729">
    <property type="term" value="F:mRNA binding"/>
    <property type="evidence" value="ECO:0007669"/>
    <property type="project" value="TreeGrafter"/>
</dbReference>
<dbReference type="FunFam" id="3.40.50.11980:FF:000001">
    <property type="entry name" value="ZC3H12A isoform 1"/>
    <property type="match status" value="1"/>
</dbReference>
<dbReference type="GO" id="GO:0004521">
    <property type="term" value="F:RNA endonuclease activity"/>
    <property type="evidence" value="ECO:0007669"/>
    <property type="project" value="TreeGrafter"/>
</dbReference>
<dbReference type="EMBL" id="LR899009">
    <property type="protein sequence ID" value="CAD7077211.1"/>
    <property type="molecule type" value="Genomic_DNA"/>
</dbReference>
<dbReference type="InterPro" id="IPR051101">
    <property type="entry name" value="ZC3H12/N4BP1_RNase_Reg"/>
</dbReference>
<dbReference type="Gene3D" id="3.40.50.11980">
    <property type="match status" value="1"/>
</dbReference>
<name>A0A7R8UAL7_HERIL</name>
<dbReference type="InterPro" id="IPR021869">
    <property type="entry name" value="RNase_Zc3h12_NYN"/>
</dbReference>
<feature type="domain" description="RNase NYN" evidence="1">
    <location>
        <begin position="203"/>
        <end position="337"/>
    </location>
</feature>
<proteinExistence type="predicted"/>
<evidence type="ECO:0000313" key="2">
    <source>
        <dbReference type="EMBL" id="CAD7077211.1"/>
    </source>
</evidence>
<dbReference type="AlphaFoldDB" id="A0A7R8UAL7"/>
<dbReference type="OrthoDB" id="330671at2759"/>
<dbReference type="PANTHER" id="PTHR12876:SF35">
    <property type="entry name" value="LD08718P-RELATED"/>
    <property type="match status" value="1"/>
</dbReference>
<dbReference type="InParanoid" id="A0A7R8UAL7"/>
<gene>
    <name evidence="2" type="ORF">HERILL_LOCUS576</name>
</gene>
<evidence type="ECO:0000259" key="1">
    <source>
        <dbReference type="Pfam" id="PF11977"/>
    </source>
</evidence>
<dbReference type="GO" id="GO:0005634">
    <property type="term" value="C:nucleus"/>
    <property type="evidence" value="ECO:0007669"/>
    <property type="project" value="TreeGrafter"/>
</dbReference>
<dbReference type="Pfam" id="PF11977">
    <property type="entry name" value="RNase_Zc3h12a"/>
    <property type="match status" value="1"/>
</dbReference>
<protein>
    <recommendedName>
        <fullName evidence="1">RNase NYN domain-containing protein</fullName>
    </recommendedName>
</protein>
<dbReference type="GO" id="GO:0036464">
    <property type="term" value="C:cytoplasmic ribonucleoprotein granule"/>
    <property type="evidence" value="ECO:0007669"/>
    <property type="project" value="TreeGrafter"/>
</dbReference>
<sequence>MEEIWKSACKKIQIPDSTATSWLAKIKARMSSDSGRIFHNWSDIVESKAPYLGNVNELLVFAVCFQYFEFDVKKGCAEENCKAFREFCSEAGYKDETNIKKIERLLGNENVEPYDGFEQDMQILQDLDLIVLGLPEDEYKNYTQLVRKEYSHLSDVSYKSMRLKILQTFLTIPTIYATDTFREKFEEKARFNIKSEIEDLKKHSCNKFFSVKGIDIALQYFERIGHEAKAVVPQHRLRKFAASDPQLLAALHRQGKIVLTPCKNLPGKSTASYDDRFILQLAVEFDAAVVSNDNFNDLINESPAFKKVIESRVIGYTWCKDMFMLPKDPYGRSGPNLATILNRS</sequence>
<keyword evidence="3" id="KW-1185">Reference proteome</keyword>
<organism evidence="2 3">
    <name type="scientific">Hermetia illucens</name>
    <name type="common">Black soldier fly</name>
    <dbReference type="NCBI Taxonomy" id="343691"/>
    <lineage>
        <taxon>Eukaryota</taxon>
        <taxon>Metazoa</taxon>
        <taxon>Ecdysozoa</taxon>
        <taxon>Arthropoda</taxon>
        <taxon>Hexapoda</taxon>
        <taxon>Insecta</taxon>
        <taxon>Pterygota</taxon>
        <taxon>Neoptera</taxon>
        <taxon>Endopterygota</taxon>
        <taxon>Diptera</taxon>
        <taxon>Brachycera</taxon>
        <taxon>Stratiomyomorpha</taxon>
        <taxon>Stratiomyidae</taxon>
        <taxon>Hermetiinae</taxon>
        <taxon>Hermetia</taxon>
    </lineage>
</organism>
<dbReference type="Proteomes" id="UP000594454">
    <property type="component" value="Chromosome 1"/>
</dbReference>
<dbReference type="PANTHER" id="PTHR12876">
    <property type="entry name" value="N4BP1-RELATED"/>
    <property type="match status" value="1"/>
</dbReference>
<evidence type="ECO:0000313" key="3">
    <source>
        <dbReference type="Proteomes" id="UP000594454"/>
    </source>
</evidence>
<dbReference type="CDD" id="cd18719">
    <property type="entry name" value="PIN_Zc3h12a-N4BP1-like"/>
    <property type="match status" value="1"/>
</dbReference>
<accession>A0A7R8UAL7</accession>